<dbReference type="AlphaFoldDB" id="B9GBW3"/>
<organism evidence="2">
    <name type="scientific">Oryza sativa subsp. japonica</name>
    <name type="common">Rice</name>
    <dbReference type="NCBI Taxonomy" id="39947"/>
    <lineage>
        <taxon>Eukaryota</taxon>
        <taxon>Viridiplantae</taxon>
        <taxon>Streptophyta</taxon>
        <taxon>Embryophyta</taxon>
        <taxon>Tracheophyta</taxon>
        <taxon>Spermatophyta</taxon>
        <taxon>Magnoliopsida</taxon>
        <taxon>Liliopsida</taxon>
        <taxon>Poales</taxon>
        <taxon>Poaceae</taxon>
        <taxon>BOP clade</taxon>
        <taxon>Oryzoideae</taxon>
        <taxon>Oryzeae</taxon>
        <taxon>Oryzinae</taxon>
        <taxon>Oryza</taxon>
        <taxon>Oryza sativa</taxon>
    </lineage>
</organism>
<feature type="compositionally biased region" description="Polar residues" evidence="1">
    <location>
        <begin position="1"/>
        <end position="11"/>
    </location>
</feature>
<protein>
    <submittedName>
        <fullName evidence="2">Uncharacterized protein</fullName>
    </submittedName>
</protein>
<proteinExistence type="predicted"/>
<evidence type="ECO:0000313" key="2">
    <source>
        <dbReference type="EMBL" id="EEE52770.1"/>
    </source>
</evidence>
<reference evidence="2" key="2">
    <citation type="submission" date="2008-12" db="EMBL/GenBank/DDBJ databases">
        <title>Improved gene annotation of the rice (Oryza sativa) genomes.</title>
        <authorList>
            <person name="Wang J."/>
            <person name="Li R."/>
            <person name="Fan W."/>
            <person name="Huang Q."/>
            <person name="Zhang J."/>
            <person name="Zhou Y."/>
            <person name="Hu Y."/>
            <person name="Zi S."/>
            <person name="Li J."/>
            <person name="Ni P."/>
            <person name="Zheng H."/>
            <person name="Zhang Y."/>
            <person name="Zhao M."/>
            <person name="Hao Q."/>
            <person name="McDermott J."/>
            <person name="Samudrala R."/>
            <person name="Kristiansen K."/>
            <person name="Wong G.K.-S."/>
        </authorList>
    </citation>
    <scope>NUCLEOTIDE SEQUENCE</scope>
</reference>
<sequence>MEADNDVSTAALTDGGGGQRHRFTFLLPSQNDDEDATMPPPPTSTDDEDDDFSVDDVAQILSFLLVNGVISGETALLLQILTVALHFDLGGGGGGGHGENDDEDAMMAAPLPSIDDEDDDDGSPLLDQVLCYLLLNGIISGERALQILQNANMPLDLDLDDGGANMPLDLDDGGGFRGVPASAAAVAGLEKQVFHQFDHHGGDDDDDDEAKDSAAGCVICMEEFVAGDEIRITKIKERQTKKKNKIKQKYNHRSHGLTGFELGRTWHDLSRALPIGLAMSSYLTEDMSGMSLLPSSFNCHHRLPMPDSASRGLGVAASSCSVELCRCRAATASQAQIQRASGDLARSRVVVAPWRGGKGLTVGEGEHL</sequence>
<feature type="region of interest" description="Disordered" evidence="1">
    <location>
        <begin position="1"/>
        <end position="51"/>
    </location>
</feature>
<gene>
    <name evidence="2" type="ORF">OsJ_35220</name>
</gene>
<evidence type="ECO:0000256" key="1">
    <source>
        <dbReference type="SAM" id="MobiDB-lite"/>
    </source>
</evidence>
<dbReference type="Proteomes" id="UP000007752">
    <property type="component" value="Chromosome 12"/>
</dbReference>
<reference evidence="2" key="1">
    <citation type="journal article" date="2005" name="PLoS Biol.">
        <title>The genomes of Oryza sativa: a history of duplications.</title>
        <authorList>
            <person name="Yu J."/>
            <person name="Wang J."/>
            <person name="Lin W."/>
            <person name="Li S."/>
            <person name="Li H."/>
            <person name="Zhou J."/>
            <person name="Ni P."/>
            <person name="Dong W."/>
            <person name="Hu S."/>
            <person name="Zeng C."/>
            <person name="Zhang J."/>
            <person name="Zhang Y."/>
            <person name="Li R."/>
            <person name="Xu Z."/>
            <person name="Li S."/>
            <person name="Li X."/>
            <person name="Zheng H."/>
            <person name="Cong L."/>
            <person name="Lin L."/>
            <person name="Yin J."/>
            <person name="Geng J."/>
            <person name="Li G."/>
            <person name="Shi J."/>
            <person name="Liu J."/>
            <person name="Lv H."/>
            <person name="Li J."/>
            <person name="Wang J."/>
            <person name="Deng Y."/>
            <person name="Ran L."/>
            <person name="Shi X."/>
            <person name="Wang X."/>
            <person name="Wu Q."/>
            <person name="Li C."/>
            <person name="Ren X."/>
            <person name="Wang J."/>
            <person name="Wang X."/>
            <person name="Li D."/>
            <person name="Liu D."/>
            <person name="Zhang X."/>
            <person name="Ji Z."/>
            <person name="Zhao W."/>
            <person name="Sun Y."/>
            <person name="Zhang Z."/>
            <person name="Bao J."/>
            <person name="Han Y."/>
            <person name="Dong L."/>
            <person name="Ji J."/>
            <person name="Chen P."/>
            <person name="Wu S."/>
            <person name="Liu J."/>
            <person name="Xiao Y."/>
            <person name="Bu D."/>
            <person name="Tan J."/>
            <person name="Yang L."/>
            <person name="Ye C."/>
            <person name="Zhang J."/>
            <person name="Xu J."/>
            <person name="Zhou Y."/>
            <person name="Yu Y."/>
            <person name="Zhang B."/>
            <person name="Zhuang S."/>
            <person name="Wei H."/>
            <person name="Liu B."/>
            <person name="Lei M."/>
            <person name="Yu H."/>
            <person name="Li Y."/>
            <person name="Xu H."/>
            <person name="Wei S."/>
            <person name="He X."/>
            <person name="Fang L."/>
            <person name="Zhang Z."/>
            <person name="Zhang Y."/>
            <person name="Huang X."/>
            <person name="Su Z."/>
            <person name="Tong W."/>
            <person name="Li J."/>
            <person name="Tong Z."/>
            <person name="Li S."/>
            <person name="Ye J."/>
            <person name="Wang L."/>
            <person name="Fang L."/>
            <person name="Lei T."/>
            <person name="Chen C."/>
            <person name="Chen H."/>
            <person name="Xu Z."/>
            <person name="Li H."/>
            <person name="Huang H."/>
            <person name="Zhang F."/>
            <person name="Xu H."/>
            <person name="Li N."/>
            <person name="Zhao C."/>
            <person name="Li S."/>
            <person name="Dong L."/>
            <person name="Huang Y."/>
            <person name="Li L."/>
            <person name="Xi Y."/>
            <person name="Qi Q."/>
            <person name="Li W."/>
            <person name="Zhang B."/>
            <person name="Hu W."/>
            <person name="Zhang Y."/>
            <person name="Tian X."/>
            <person name="Jiao Y."/>
            <person name="Liang X."/>
            <person name="Jin J."/>
            <person name="Gao L."/>
            <person name="Zheng W."/>
            <person name="Hao B."/>
            <person name="Liu S."/>
            <person name="Wang W."/>
            <person name="Yuan L."/>
            <person name="Cao M."/>
            <person name="McDermott J."/>
            <person name="Samudrala R."/>
            <person name="Wang J."/>
            <person name="Wong G.K."/>
            <person name="Yang H."/>
        </authorList>
    </citation>
    <scope>NUCLEOTIDE SEQUENCE [LARGE SCALE GENOMIC DNA]</scope>
</reference>
<dbReference type="EMBL" id="CM000149">
    <property type="protein sequence ID" value="EEE52770.1"/>
    <property type="molecule type" value="Genomic_DNA"/>
</dbReference>
<name>B9GBW3_ORYSJ</name>
<accession>B9GBW3</accession>